<dbReference type="SUPFAM" id="SSF52540">
    <property type="entry name" value="P-loop containing nucleoside triphosphate hydrolases"/>
    <property type="match status" value="1"/>
</dbReference>
<dbReference type="Pfam" id="PF24883">
    <property type="entry name" value="NPHP3_N"/>
    <property type="match status" value="1"/>
</dbReference>
<evidence type="ECO:0000259" key="2">
    <source>
        <dbReference type="Pfam" id="PF24883"/>
    </source>
</evidence>
<organism evidence="3 4">
    <name type="scientific">Staphylotrichum longicolle</name>
    <dbReference type="NCBI Taxonomy" id="669026"/>
    <lineage>
        <taxon>Eukaryota</taxon>
        <taxon>Fungi</taxon>
        <taxon>Dikarya</taxon>
        <taxon>Ascomycota</taxon>
        <taxon>Pezizomycotina</taxon>
        <taxon>Sordariomycetes</taxon>
        <taxon>Sordariomycetidae</taxon>
        <taxon>Sordariales</taxon>
        <taxon>Chaetomiaceae</taxon>
        <taxon>Staphylotrichum</taxon>
    </lineage>
</organism>
<comment type="caution">
    <text evidence="3">The sequence shown here is derived from an EMBL/GenBank/DDBJ whole genome shotgun (WGS) entry which is preliminary data.</text>
</comment>
<dbReference type="InterPro" id="IPR056884">
    <property type="entry name" value="NPHP3-like_N"/>
</dbReference>
<evidence type="ECO:0000313" key="4">
    <source>
        <dbReference type="Proteomes" id="UP001197093"/>
    </source>
</evidence>
<dbReference type="SUPFAM" id="SSF53167">
    <property type="entry name" value="Purine and uridine phosphorylases"/>
    <property type="match status" value="1"/>
</dbReference>
<dbReference type="PANTHER" id="PTHR46082:SF11">
    <property type="entry name" value="AAA+ ATPASE DOMAIN-CONTAINING PROTEIN-RELATED"/>
    <property type="match status" value="1"/>
</dbReference>
<evidence type="ECO:0000256" key="1">
    <source>
        <dbReference type="ARBA" id="ARBA00022737"/>
    </source>
</evidence>
<feature type="domain" description="Nephrocystin 3-like N-terminal" evidence="2">
    <location>
        <begin position="370"/>
        <end position="535"/>
    </location>
</feature>
<evidence type="ECO:0000313" key="3">
    <source>
        <dbReference type="EMBL" id="KAG7285285.1"/>
    </source>
</evidence>
<dbReference type="Proteomes" id="UP001197093">
    <property type="component" value="Unassembled WGS sequence"/>
</dbReference>
<protein>
    <recommendedName>
        <fullName evidence="2">Nephrocystin 3-like N-terminal domain-containing protein</fullName>
    </recommendedName>
</protein>
<sequence>MGKTLSHQDYTVGWVCPLEVEQIAAVAMLDEEHERLPQPPTDHNVYTLGSIAGHNVAIAGLHLAGNSPAATVVTQMRTTFPNLKFGMLVGIGGGVPVRTENGMIRLGHVVVSKPTGGHSGAVQYDHGKAKIGQFERTGALAPPPAVLLNAAQDLAVKRASSRKDPIQVNIKRIDTGIRGLRRYKHPGMSNDHLYKANYRHREPGLSCNECGCDPAQRIPRPTDDDDDDDEPYVEVHRGTIASGELVVKDPVLRDKLAKEYGFLCFEMEAAGALADFPCIVIRGISDYCDSHKDDRWHGYAAAAAAAYARLLFFHMPVDEVRRYISDSAETDIHHVRLRHDDQDRQDILDWIALPDYGSHQSHFLERQQPGTCRWFLDSEAYQAWLQMRQQTLFCPGIPGAGKTILTSVLINDLQKRYGDDVSVGVAYIYCNFQWQEKQKINDLLASLLRQLAEQSSSLPGDVKELYRRHKGRKTRPSFDELSNSLHSVATTYARLFIVIDALDECQRSDGCRARFLSELFDIQKRHGANILATSRVIQDIEKEFEGSVRVEIQAKDDDVQMYLDGHMDKLLSFVLSNPDLQRLIKSTIAETINGMFLLAPLHMDELAQEATPGDIEVALQNLPRGLSDTYERAMLRIEGQGGGLRDLAKKVLSLVCHANRALSTAELQHAVAVRAGQLELNEKFIPTLETIGLRNAIKL</sequence>
<dbReference type="Gene3D" id="3.40.50.300">
    <property type="entry name" value="P-loop containing nucleotide triphosphate hydrolases"/>
    <property type="match status" value="1"/>
</dbReference>
<gene>
    <name evidence="3" type="ORF">NEMBOFW57_009907</name>
</gene>
<reference evidence="3" key="1">
    <citation type="submission" date="2023-02" db="EMBL/GenBank/DDBJ databases">
        <authorList>
            <person name="Palmer J.M."/>
        </authorList>
    </citation>
    <scope>NUCLEOTIDE SEQUENCE</scope>
    <source>
        <strain evidence="3">FW57</strain>
    </source>
</reference>
<keyword evidence="1" id="KW-0677">Repeat</keyword>
<dbReference type="InterPro" id="IPR053137">
    <property type="entry name" value="NLR-like"/>
</dbReference>
<proteinExistence type="predicted"/>
<accession>A0AAD4HWD8</accession>
<dbReference type="AlphaFoldDB" id="A0AAD4HWD8"/>
<dbReference type="InterPro" id="IPR027417">
    <property type="entry name" value="P-loop_NTPase"/>
</dbReference>
<dbReference type="InterPro" id="IPR035994">
    <property type="entry name" value="Nucleoside_phosphorylase_sf"/>
</dbReference>
<keyword evidence="4" id="KW-1185">Reference proteome</keyword>
<name>A0AAD4HWD8_9PEZI</name>
<dbReference type="GO" id="GO:0009116">
    <property type="term" value="P:nucleoside metabolic process"/>
    <property type="evidence" value="ECO:0007669"/>
    <property type="project" value="InterPro"/>
</dbReference>
<dbReference type="EMBL" id="JAHCVI010000005">
    <property type="protein sequence ID" value="KAG7285285.1"/>
    <property type="molecule type" value="Genomic_DNA"/>
</dbReference>
<dbReference type="Gene3D" id="3.40.50.1580">
    <property type="entry name" value="Nucleoside phosphorylase domain"/>
    <property type="match status" value="1"/>
</dbReference>
<dbReference type="GO" id="GO:0003824">
    <property type="term" value="F:catalytic activity"/>
    <property type="evidence" value="ECO:0007669"/>
    <property type="project" value="InterPro"/>
</dbReference>
<dbReference type="PANTHER" id="PTHR46082">
    <property type="entry name" value="ATP/GTP-BINDING PROTEIN-RELATED"/>
    <property type="match status" value="1"/>
</dbReference>